<keyword evidence="2" id="KW-1185">Reference proteome</keyword>
<evidence type="ECO:0000313" key="2">
    <source>
        <dbReference type="Proteomes" id="UP001437256"/>
    </source>
</evidence>
<dbReference type="InterPro" id="IPR027417">
    <property type="entry name" value="P-loop_NTPase"/>
</dbReference>
<proteinExistence type="predicted"/>
<comment type="caution">
    <text evidence="1">The sequence shown here is derived from an EMBL/GenBank/DDBJ whole genome shotgun (WGS) entry which is preliminary data.</text>
</comment>
<accession>A0ABR2Z7K4</accession>
<protein>
    <submittedName>
        <fullName evidence="1">Uncharacterized protein</fullName>
    </submittedName>
</protein>
<organism evidence="1 2">
    <name type="scientific">Marasmius tenuissimus</name>
    <dbReference type="NCBI Taxonomy" id="585030"/>
    <lineage>
        <taxon>Eukaryota</taxon>
        <taxon>Fungi</taxon>
        <taxon>Dikarya</taxon>
        <taxon>Basidiomycota</taxon>
        <taxon>Agaricomycotina</taxon>
        <taxon>Agaricomycetes</taxon>
        <taxon>Agaricomycetidae</taxon>
        <taxon>Agaricales</taxon>
        <taxon>Marasmiineae</taxon>
        <taxon>Marasmiaceae</taxon>
        <taxon>Marasmius</taxon>
    </lineage>
</organism>
<reference evidence="1 2" key="1">
    <citation type="submission" date="2024-05" db="EMBL/GenBank/DDBJ databases">
        <title>A draft genome resource for the thread blight pathogen Marasmius tenuissimus strain MS-2.</title>
        <authorList>
            <person name="Yulfo-Soto G.E."/>
            <person name="Baruah I.K."/>
            <person name="Amoako-Attah I."/>
            <person name="Bukari Y."/>
            <person name="Meinhardt L.W."/>
            <person name="Bailey B.A."/>
            <person name="Cohen S.P."/>
        </authorList>
    </citation>
    <scope>NUCLEOTIDE SEQUENCE [LARGE SCALE GENOMIC DNA]</scope>
    <source>
        <strain evidence="1 2">MS-2</strain>
    </source>
</reference>
<dbReference type="EMBL" id="JBBXMP010000620">
    <property type="protein sequence ID" value="KAL0057232.1"/>
    <property type="molecule type" value="Genomic_DNA"/>
</dbReference>
<evidence type="ECO:0000313" key="1">
    <source>
        <dbReference type="EMBL" id="KAL0057232.1"/>
    </source>
</evidence>
<dbReference type="Proteomes" id="UP001437256">
    <property type="component" value="Unassembled WGS sequence"/>
</dbReference>
<name>A0ABR2Z7K4_9AGAR</name>
<sequence length="233" mass="25896">FASVQKSLLGTLPLFIGMPVILRNWNLSVKLGVTNGAPGIVHHIQVKVDEFGYHTPDVVIVEFPTSTIELNGLPPRCYPITPETWRVEYQRSITQPAIKLVRRQFPIQPAFAVTGHSAQGKTLLSVICSLKDGRFAAYVAASRPRRRQDLAISKEVSPLDLNKPLPQDLIEEMNRLNVIAHNTDIEYGCKSGVKVTPPDTEALRNIDIYEGLTGGYIITEPSSEEIKSNKRKN</sequence>
<dbReference type="SUPFAM" id="SSF52540">
    <property type="entry name" value="P-loop containing nucleoside triphosphate hydrolases"/>
    <property type="match status" value="1"/>
</dbReference>
<dbReference type="PANTHER" id="PTHR23274">
    <property type="entry name" value="DNA HELICASE-RELATED"/>
    <property type="match status" value="1"/>
</dbReference>
<dbReference type="PANTHER" id="PTHR23274:SF11">
    <property type="entry name" value="ATP-DEPENDENT DNA HELICASE PIF1"/>
    <property type="match status" value="1"/>
</dbReference>
<feature type="non-terminal residue" evidence="1">
    <location>
        <position position="1"/>
    </location>
</feature>
<gene>
    <name evidence="1" type="ORF">AAF712_016132</name>
</gene>